<dbReference type="EMBL" id="CP077713">
    <property type="protein sequence ID" value="QXJ36189.1"/>
    <property type="molecule type" value="Genomic_DNA"/>
</dbReference>
<dbReference type="InterPro" id="IPR022952">
    <property type="entry name" value="Archease_arc"/>
</dbReference>
<dbReference type="InterPro" id="IPR023572">
    <property type="entry name" value="Archease_dom"/>
</dbReference>
<dbReference type="RefSeq" id="WP_218258589.1">
    <property type="nucleotide sequence ID" value="NZ_CP077713.1"/>
</dbReference>
<sequence>MRSFEFFEHTADVGIRAYGKSLEEAFSNAALGVFEVITDTSKVKPIEYREIYLNGYDLENLLYKWIEELLYYYDSELMVFSKFDLMIDQDSMTLEGKAWGEKFNGKVHERRTVVKAMTYHQLSIEKTENGYVITFVVDI</sequence>
<dbReference type="GeneID" id="65564195"/>
<keyword evidence="2" id="KW-0819">tRNA processing</keyword>
<evidence type="ECO:0000256" key="1">
    <source>
        <dbReference type="ARBA" id="ARBA00024970"/>
    </source>
</evidence>
<evidence type="ECO:0000313" key="6">
    <source>
        <dbReference type="Proteomes" id="UP000693941"/>
    </source>
</evidence>
<dbReference type="GO" id="GO:0006388">
    <property type="term" value="P:tRNA splicing, via endonucleolytic cleavage and ligation"/>
    <property type="evidence" value="ECO:0007669"/>
    <property type="project" value="UniProtKB-UniRule"/>
</dbReference>
<evidence type="ECO:0000313" key="4">
    <source>
        <dbReference type="EMBL" id="QXJ33072.1"/>
    </source>
</evidence>
<dbReference type="Proteomes" id="UP000694036">
    <property type="component" value="Chromosome"/>
</dbReference>
<organism evidence="4 6">
    <name type="scientific">Saccharolobus shibatae</name>
    <dbReference type="NCBI Taxonomy" id="2286"/>
    <lineage>
        <taxon>Archaea</taxon>
        <taxon>Thermoproteota</taxon>
        <taxon>Thermoprotei</taxon>
        <taxon>Sulfolobales</taxon>
        <taxon>Sulfolobaceae</taxon>
        <taxon>Saccharolobus</taxon>
    </lineage>
</organism>
<dbReference type="PANTHER" id="PTHR12682:SF11">
    <property type="entry name" value="PROTEIN ARCHEASE"/>
    <property type="match status" value="1"/>
</dbReference>
<dbReference type="Pfam" id="PF01951">
    <property type="entry name" value="Archease"/>
    <property type="match status" value="1"/>
</dbReference>
<proteinExistence type="inferred from homology"/>
<keyword evidence="7" id="KW-1185">Reference proteome</keyword>
<evidence type="ECO:0000259" key="3">
    <source>
        <dbReference type="Pfam" id="PF01951"/>
    </source>
</evidence>
<comment type="function">
    <text evidence="1 2">Activates the tRNA-splicing ligase complex by facilitating the enzymatic turnover of catalytic subunit RtcB. Acts by promoting the guanylylation of RtcB, a key intermediate step in tRNA ligation. Can also alter the NTP specificity of RtcB such that ATP, dGTP or ITP is used efficiently.</text>
</comment>
<evidence type="ECO:0000313" key="7">
    <source>
        <dbReference type="Proteomes" id="UP000694036"/>
    </source>
</evidence>
<evidence type="ECO:0000313" key="5">
    <source>
        <dbReference type="EMBL" id="QXJ36189.1"/>
    </source>
</evidence>
<dbReference type="AlphaFoldDB" id="A0A8F5BX58"/>
<gene>
    <name evidence="4" type="ORF">J5U21_02738</name>
    <name evidence="5" type="ORF">J5U22_02751</name>
</gene>
<dbReference type="EMBL" id="CP077715">
    <property type="protein sequence ID" value="QXJ33072.1"/>
    <property type="molecule type" value="Genomic_DNA"/>
</dbReference>
<reference evidence="4 7" key="1">
    <citation type="journal article" date="2021" name="Environ. Microbiol.">
        <title>New insights into the diversity and evolution of the archaeal mobilome from three complete genomes of Saccharolobus shibatae.</title>
        <authorList>
            <person name="Medvedeva S."/>
            <person name="Brandt D."/>
            <person name="Cvirkaite-Krupovic V."/>
            <person name="Liu Y."/>
            <person name="Severinov K."/>
            <person name="Ishino S."/>
            <person name="Ishino Y."/>
            <person name="Prangishvili D."/>
            <person name="Kalinowski J."/>
            <person name="Krupovic M."/>
        </authorList>
    </citation>
    <scope>NUCLEOTIDE SEQUENCE</scope>
    <source>
        <strain evidence="4">BEU9</strain>
        <strain evidence="5 7">S38A</strain>
    </source>
</reference>
<dbReference type="HAMAP" id="MF_01222">
    <property type="entry name" value="Archease_arch"/>
    <property type="match status" value="1"/>
</dbReference>
<dbReference type="Proteomes" id="UP000693941">
    <property type="component" value="Chromosome"/>
</dbReference>
<dbReference type="PANTHER" id="PTHR12682">
    <property type="entry name" value="ARCHEASE"/>
    <property type="match status" value="1"/>
</dbReference>
<dbReference type="GO" id="GO:0005509">
    <property type="term" value="F:calcium ion binding"/>
    <property type="evidence" value="ECO:0007669"/>
    <property type="project" value="UniProtKB-UniRule"/>
</dbReference>
<keyword evidence="2" id="KW-0106">Calcium</keyword>
<evidence type="ECO:0000256" key="2">
    <source>
        <dbReference type="HAMAP-Rule" id="MF_01222"/>
    </source>
</evidence>
<feature type="binding site" evidence="2">
    <location>
        <position position="12"/>
    </location>
    <ligand>
        <name>Ca(2+)</name>
        <dbReference type="ChEBI" id="CHEBI:29108"/>
    </ligand>
</feature>
<keyword evidence="2" id="KW-0479">Metal-binding</keyword>
<dbReference type="NCBIfam" id="NF001617">
    <property type="entry name" value="PRK00407.1"/>
    <property type="match status" value="1"/>
</dbReference>
<accession>A0A8F5BX58</accession>
<comment type="similarity">
    <text evidence="2">Belongs to the archease family.</text>
</comment>
<protein>
    <recommendedName>
        <fullName evidence="2">Protein archease</fullName>
    </recommendedName>
</protein>
<name>A0A8F5BX58_9CREN</name>
<feature type="domain" description="Archease" evidence="3">
    <location>
        <begin position="4"/>
        <end position="139"/>
    </location>
</feature>
<feature type="binding site" evidence="2">
    <location>
        <position position="138"/>
    </location>
    <ligand>
        <name>Ca(2+)</name>
        <dbReference type="ChEBI" id="CHEBI:29108"/>
    </ligand>
</feature>
<feature type="binding site" evidence="2">
    <location>
        <position position="139"/>
    </location>
    <ligand>
        <name>Ca(2+)</name>
        <dbReference type="ChEBI" id="CHEBI:29108"/>
    </ligand>
</feature>
<dbReference type="InterPro" id="IPR002804">
    <property type="entry name" value="Archease"/>
</dbReference>